<feature type="domain" description="AAA+ ATPase" evidence="8">
    <location>
        <begin position="205"/>
        <end position="341"/>
    </location>
</feature>
<evidence type="ECO:0000256" key="2">
    <source>
        <dbReference type="ARBA" id="ARBA00022692"/>
    </source>
</evidence>
<reference evidence="9" key="1">
    <citation type="submission" date="2022-04" db="EMBL/GenBank/DDBJ databases">
        <title>Complete genome sequence of a cyanobacterium, Nostoc sp. SO-36, isolated in Antarctica.</title>
        <authorList>
            <person name="Kanesaki Y."/>
            <person name="Effendi D."/>
            <person name="Sakamoto T."/>
            <person name="Ohtani S."/>
            <person name="Awai K."/>
        </authorList>
    </citation>
    <scope>NUCLEOTIDE SEQUENCE</scope>
    <source>
        <strain evidence="9">SO-36</strain>
    </source>
</reference>
<keyword evidence="10" id="KW-1185">Reference proteome</keyword>
<evidence type="ECO:0000313" key="10">
    <source>
        <dbReference type="Proteomes" id="UP001055453"/>
    </source>
</evidence>
<evidence type="ECO:0000256" key="5">
    <source>
        <dbReference type="ARBA" id="ARBA00023136"/>
    </source>
</evidence>
<accession>A0ABN6Q3G0</accession>
<dbReference type="PANTHER" id="PTHR23076">
    <property type="entry name" value="METALLOPROTEASE M41 FTSH"/>
    <property type="match status" value="1"/>
</dbReference>
<feature type="transmembrane region" description="Helical" evidence="7">
    <location>
        <begin position="117"/>
        <end position="139"/>
    </location>
</feature>
<dbReference type="InterPro" id="IPR027417">
    <property type="entry name" value="P-loop_NTPase"/>
</dbReference>
<dbReference type="PANTHER" id="PTHR23076:SF139">
    <property type="entry name" value="ATP-DEPENDENT ZINC METALLOPROTEASE FTSH 2, CHLOROPLASTIC"/>
    <property type="match status" value="1"/>
</dbReference>
<evidence type="ECO:0000259" key="8">
    <source>
        <dbReference type="SMART" id="SM00382"/>
    </source>
</evidence>
<dbReference type="Pfam" id="PF00004">
    <property type="entry name" value="AAA"/>
    <property type="match status" value="1"/>
</dbReference>
<protein>
    <recommendedName>
        <fullName evidence="8">AAA+ ATPase domain-containing protein</fullName>
    </recommendedName>
</protein>
<dbReference type="InterPro" id="IPR003593">
    <property type="entry name" value="AAA+_ATPase"/>
</dbReference>
<feature type="compositionally biased region" description="Basic and acidic residues" evidence="6">
    <location>
        <begin position="310"/>
        <end position="321"/>
    </location>
</feature>
<dbReference type="SMART" id="SM00382">
    <property type="entry name" value="AAA"/>
    <property type="match status" value="1"/>
</dbReference>
<dbReference type="EMBL" id="AP025732">
    <property type="protein sequence ID" value="BDI16985.1"/>
    <property type="molecule type" value="Genomic_DNA"/>
</dbReference>
<evidence type="ECO:0000256" key="4">
    <source>
        <dbReference type="ARBA" id="ARBA00022989"/>
    </source>
</evidence>
<proteinExistence type="predicted"/>
<name>A0ABN6Q3G0_NOSCO</name>
<evidence type="ECO:0000313" key="9">
    <source>
        <dbReference type="EMBL" id="BDI16985.1"/>
    </source>
</evidence>
<organism evidence="9 10">
    <name type="scientific">Nostoc cf. commune SO-36</name>
    <dbReference type="NCBI Taxonomy" id="449208"/>
    <lineage>
        <taxon>Bacteria</taxon>
        <taxon>Bacillati</taxon>
        <taxon>Cyanobacteriota</taxon>
        <taxon>Cyanophyceae</taxon>
        <taxon>Nostocales</taxon>
        <taxon>Nostocaceae</taxon>
        <taxon>Nostoc</taxon>
    </lineage>
</organism>
<evidence type="ECO:0000256" key="1">
    <source>
        <dbReference type="ARBA" id="ARBA00022670"/>
    </source>
</evidence>
<evidence type="ECO:0000256" key="3">
    <source>
        <dbReference type="ARBA" id="ARBA00022801"/>
    </source>
</evidence>
<keyword evidence="2 7" id="KW-0812">Transmembrane</keyword>
<dbReference type="SUPFAM" id="SSF52540">
    <property type="entry name" value="P-loop containing nucleoside triphosphate hydrolases"/>
    <property type="match status" value="1"/>
</dbReference>
<dbReference type="Pfam" id="PF06480">
    <property type="entry name" value="FtsH_ext"/>
    <property type="match status" value="1"/>
</dbReference>
<evidence type="ECO:0000256" key="6">
    <source>
        <dbReference type="SAM" id="MobiDB-lite"/>
    </source>
</evidence>
<gene>
    <name evidence="9" type="ORF">ANSO36C_27870</name>
</gene>
<dbReference type="Gene3D" id="3.30.720.210">
    <property type="match status" value="1"/>
</dbReference>
<sequence>MKFSWKVLVLWTLPALVIGFFFWQGAFAGAPADMSKNAANTRMTYGRFLEYLDGDRVSSVDLYEGGRTAIIEARDPDIENRVQRWRVDLPVNAPELISKLKEKDISFDAHPMRNDGAIWGLLGNLIFPVLLITGLFFLFRRSSNLPGGPGQAMNFGKSKARFQMEAKTGVKFDDVAGIEEAKEELQEVVTFLKQPERFTAVGARIPKGVLLVGPPGTGKTLLAKAVAGEAGVPFFTISGSDFVEMFVGVGASRVRDMFEQAKKNAPCIIFIDEIDAVGRHRGAGLGGGNDEREQTLNQLLVEMDGFEAYQRHHPDRRDQPSRRAGPGAAASRPFRPPGNCRCTRYQRAFGNLTSACAEQEIRS</sequence>
<keyword evidence="5 7" id="KW-0472">Membrane</keyword>
<dbReference type="InterPro" id="IPR003959">
    <property type="entry name" value="ATPase_AAA_core"/>
</dbReference>
<dbReference type="Proteomes" id="UP001055453">
    <property type="component" value="Chromosome"/>
</dbReference>
<dbReference type="CDD" id="cd19501">
    <property type="entry name" value="RecA-like_FtsH"/>
    <property type="match status" value="1"/>
</dbReference>
<feature type="compositionally biased region" description="Low complexity" evidence="6">
    <location>
        <begin position="322"/>
        <end position="333"/>
    </location>
</feature>
<keyword evidence="1" id="KW-0645">Protease</keyword>
<dbReference type="InterPro" id="IPR011546">
    <property type="entry name" value="Pept_M41_FtsH_extracell"/>
</dbReference>
<evidence type="ECO:0000256" key="7">
    <source>
        <dbReference type="SAM" id="Phobius"/>
    </source>
</evidence>
<dbReference type="Gene3D" id="3.40.50.300">
    <property type="entry name" value="P-loop containing nucleotide triphosphate hydrolases"/>
    <property type="match status" value="1"/>
</dbReference>
<keyword evidence="4 7" id="KW-1133">Transmembrane helix</keyword>
<keyword evidence="3" id="KW-0378">Hydrolase</keyword>
<feature type="region of interest" description="Disordered" evidence="6">
    <location>
        <begin position="310"/>
        <end position="336"/>
    </location>
</feature>